<dbReference type="SUPFAM" id="SSF48371">
    <property type="entry name" value="ARM repeat"/>
    <property type="match status" value="1"/>
</dbReference>
<dbReference type="InterPro" id="IPR016024">
    <property type="entry name" value="ARM-type_fold"/>
</dbReference>
<sequence>MLSDSQYTVVWDFLLGTRSEADTVAVLGADPRSDAEFLPGFLADTMHRRDADGVEAGLGLMARFDQLGPERVPVLCELLVAEWHHRHEDVARLLQQLADPAAVPALHRAAELDLPYLAYDGNRALSRKCMWALSDIRTGDAIAALESLARSPDLVVRDLAAYHLAKIRNGEPPSPASRRHRDR</sequence>
<keyword evidence="2" id="KW-1185">Reference proteome</keyword>
<name>A0A239NA95_9ACTN</name>
<dbReference type="AlphaFoldDB" id="A0A239NA95"/>
<evidence type="ECO:0000313" key="1">
    <source>
        <dbReference type="EMBL" id="SNT51354.1"/>
    </source>
</evidence>
<gene>
    <name evidence="1" type="ORF">SAMN05421812_1088</name>
</gene>
<evidence type="ECO:0000313" key="2">
    <source>
        <dbReference type="Proteomes" id="UP000198362"/>
    </source>
</evidence>
<dbReference type="Proteomes" id="UP000198362">
    <property type="component" value="Unassembled WGS sequence"/>
</dbReference>
<proteinExistence type="predicted"/>
<dbReference type="RefSeq" id="WP_089251106.1">
    <property type="nucleotide sequence ID" value="NZ_FZPH01000008.1"/>
</dbReference>
<dbReference type="EMBL" id="FZPH01000008">
    <property type="protein sequence ID" value="SNT51354.1"/>
    <property type="molecule type" value="Genomic_DNA"/>
</dbReference>
<organism evidence="1 2">
    <name type="scientific">Asanoa hainanensis</name>
    <dbReference type="NCBI Taxonomy" id="560556"/>
    <lineage>
        <taxon>Bacteria</taxon>
        <taxon>Bacillati</taxon>
        <taxon>Actinomycetota</taxon>
        <taxon>Actinomycetes</taxon>
        <taxon>Micromonosporales</taxon>
        <taxon>Micromonosporaceae</taxon>
        <taxon>Asanoa</taxon>
    </lineage>
</organism>
<reference evidence="1 2" key="1">
    <citation type="submission" date="2017-06" db="EMBL/GenBank/DDBJ databases">
        <authorList>
            <person name="Kim H.J."/>
            <person name="Triplett B.A."/>
        </authorList>
    </citation>
    <scope>NUCLEOTIDE SEQUENCE [LARGE SCALE GENOMIC DNA]</scope>
    <source>
        <strain evidence="1 2">CGMCC 4.5593</strain>
    </source>
</reference>
<dbReference type="OrthoDB" id="4555029at2"/>
<accession>A0A239NA95</accession>
<dbReference type="Gene3D" id="1.25.10.10">
    <property type="entry name" value="Leucine-rich Repeat Variant"/>
    <property type="match status" value="1"/>
</dbReference>
<protein>
    <recommendedName>
        <fullName evidence="3">HEAT repeat-containing protein</fullName>
    </recommendedName>
</protein>
<dbReference type="InterPro" id="IPR011989">
    <property type="entry name" value="ARM-like"/>
</dbReference>
<evidence type="ECO:0008006" key="3">
    <source>
        <dbReference type="Google" id="ProtNLM"/>
    </source>
</evidence>